<dbReference type="EMBL" id="UFQQ01000007">
    <property type="protein sequence ID" value="SSW90448.1"/>
    <property type="molecule type" value="Genomic_DNA"/>
</dbReference>
<feature type="domain" description="PIN" evidence="1">
    <location>
        <begin position="3"/>
        <end position="112"/>
    </location>
</feature>
<dbReference type="RefSeq" id="WP_114357547.1">
    <property type="nucleotide sequence ID" value="NZ_QRDT01000007.1"/>
</dbReference>
<accession>A0A336JL67</accession>
<protein>
    <recommendedName>
        <fullName evidence="1">PIN domain-containing protein</fullName>
    </recommendedName>
</protein>
<evidence type="ECO:0000313" key="5">
    <source>
        <dbReference type="Proteomes" id="UP000256343"/>
    </source>
</evidence>
<evidence type="ECO:0000259" key="1">
    <source>
        <dbReference type="Pfam" id="PF01850"/>
    </source>
</evidence>
<dbReference type="Gene3D" id="3.40.50.1010">
    <property type="entry name" value="5'-nuclease"/>
    <property type="match status" value="1"/>
</dbReference>
<sequence>MLLVDTSIWIDHFRKGDSTLSAALGREEVLVHAFVLGELALGHNVQFETIAADLSDLPQATIAVPGEVLRLISRAELGGSGIGYVDAHLVASTLLTPEAQLWTRDKRLKAVADRLSISAQVE</sequence>
<organism evidence="3 4">
    <name type="scientific">Rhodopseudomonas pentothenatexigens</name>
    <dbReference type="NCBI Taxonomy" id="999699"/>
    <lineage>
        <taxon>Bacteria</taxon>
        <taxon>Pseudomonadati</taxon>
        <taxon>Pseudomonadota</taxon>
        <taxon>Alphaproteobacteria</taxon>
        <taxon>Hyphomicrobiales</taxon>
        <taxon>Nitrobacteraceae</taxon>
        <taxon>Rhodopseudomonas</taxon>
    </lineage>
</organism>
<dbReference type="EMBL" id="QRDT01000007">
    <property type="protein sequence ID" value="RED37481.1"/>
    <property type="molecule type" value="Genomic_DNA"/>
</dbReference>
<dbReference type="InterPro" id="IPR002716">
    <property type="entry name" value="PIN_dom"/>
</dbReference>
<dbReference type="Proteomes" id="UP000256343">
    <property type="component" value="Unassembled WGS sequence"/>
</dbReference>
<evidence type="ECO:0000313" key="2">
    <source>
        <dbReference type="EMBL" id="RED37481.1"/>
    </source>
</evidence>
<dbReference type="InterPro" id="IPR029060">
    <property type="entry name" value="PIN-like_dom_sf"/>
</dbReference>
<reference evidence="2 5" key="2">
    <citation type="submission" date="2018-07" db="EMBL/GenBank/DDBJ databases">
        <title>Genomic Encyclopedia of Archaeal and Bacterial Type Strains, Phase II (KMG-II): from individual species to whole genera.</title>
        <authorList>
            <person name="Goeker M."/>
        </authorList>
    </citation>
    <scope>NUCLEOTIDE SEQUENCE [LARGE SCALE GENOMIC DNA]</scope>
    <source>
        <strain evidence="2 5">JA575</strain>
    </source>
</reference>
<dbReference type="OrthoDB" id="329172at2"/>
<evidence type="ECO:0000313" key="4">
    <source>
        <dbReference type="Proteomes" id="UP000252631"/>
    </source>
</evidence>
<gene>
    <name evidence="2" type="ORF">BJ125_10756</name>
    <name evidence="3" type="ORF">SAMN05892882_10756</name>
</gene>
<dbReference type="Pfam" id="PF01850">
    <property type="entry name" value="PIN"/>
    <property type="match status" value="1"/>
</dbReference>
<reference evidence="3 4" key="1">
    <citation type="submission" date="2017-08" db="EMBL/GenBank/DDBJ databases">
        <authorList>
            <person name="de Groot N.N."/>
        </authorList>
    </citation>
    <scope>NUCLEOTIDE SEQUENCE [LARGE SCALE GENOMIC DNA]</scope>
    <source>
        <strain evidence="3 4">JA575</strain>
    </source>
</reference>
<evidence type="ECO:0000313" key="3">
    <source>
        <dbReference type="EMBL" id="SSW90448.1"/>
    </source>
</evidence>
<dbReference type="SUPFAM" id="SSF88723">
    <property type="entry name" value="PIN domain-like"/>
    <property type="match status" value="1"/>
</dbReference>
<dbReference type="AlphaFoldDB" id="A0A336JL67"/>
<proteinExistence type="predicted"/>
<dbReference type="Proteomes" id="UP000252631">
    <property type="component" value="Unassembled WGS sequence"/>
</dbReference>
<name>A0A336JL67_9BRAD</name>
<keyword evidence="5" id="KW-1185">Reference proteome</keyword>